<evidence type="ECO:0000256" key="1">
    <source>
        <dbReference type="ARBA" id="ARBA00022994"/>
    </source>
</evidence>
<dbReference type="InterPro" id="IPR003901">
    <property type="entry name" value="Me_CoM_Rdtase_D"/>
</dbReference>
<reference evidence="2" key="1">
    <citation type="journal article" date="2020" name="mSystems">
        <title>Genome- and Community-Level Interaction Insights into Carbon Utilization and Element Cycling Functions of Hydrothermarchaeota in Hydrothermal Sediment.</title>
        <authorList>
            <person name="Zhou Z."/>
            <person name="Liu Y."/>
            <person name="Xu W."/>
            <person name="Pan J."/>
            <person name="Luo Z.H."/>
            <person name="Li M."/>
        </authorList>
    </citation>
    <scope>NUCLEOTIDE SEQUENCE [LARGE SCALE GENOMIC DNA]</scope>
    <source>
        <strain evidence="2">SpSt-1038</strain>
    </source>
</reference>
<comment type="caution">
    <text evidence="2">The sequence shown here is derived from an EMBL/GenBank/DDBJ whole genome shotgun (WGS) entry which is preliminary data.</text>
</comment>
<sequence>MSQQAHFREIEVMPRRLMSDKKAMDLAAIMRDTEGVEEVLTHGPKFSGGGRLTGRFIIVVKSGFTPEDVIAKLKPVCDQSMPYGYDVRVGQFTKPRPTVKDYLRGLKGE</sequence>
<accession>A0A7J3V015</accession>
<organism evidence="2">
    <name type="scientific">Candidatus Methanosuratincola petrocarbonis</name>
    <name type="common">ex Vanwonterghem et al. 2016</name>
    <dbReference type="NCBI Taxonomy" id="1867261"/>
    <lineage>
        <taxon>Archaea</taxon>
        <taxon>Thermoproteota</taxon>
        <taxon>Methanosuratincolia</taxon>
        <taxon>Candidatus Methanomethylicales</taxon>
        <taxon>Candidatus Methanomethylicaceae</taxon>
        <taxon>Candidatus Methanosuratincola (ex Vanwonterghem et al. 2016)</taxon>
    </lineage>
</organism>
<dbReference type="GO" id="GO:0015948">
    <property type="term" value="P:methanogenesis"/>
    <property type="evidence" value="ECO:0007669"/>
    <property type="project" value="UniProtKB-KW"/>
</dbReference>
<dbReference type="EMBL" id="DRVT01000055">
    <property type="protein sequence ID" value="HHI49445.1"/>
    <property type="molecule type" value="Genomic_DNA"/>
</dbReference>
<dbReference type="Pfam" id="PF02505">
    <property type="entry name" value="MCR_D"/>
    <property type="match status" value="1"/>
</dbReference>
<keyword evidence="1" id="KW-0484">Methanogenesis</keyword>
<evidence type="ECO:0000313" key="2">
    <source>
        <dbReference type="EMBL" id="HHI49445.1"/>
    </source>
</evidence>
<proteinExistence type="predicted"/>
<gene>
    <name evidence="2" type="ORF">ENL91_04660</name>
</gene>
<dbReference type="AlphaFoldDB" id="A0A7J3V015"/>
<protein>
    <submittedName>
        <fullName evidence="2">Uncharacterized protein</fullName>
    </submittedName>
</protein>
<name>A0A7J3V015_9CREN</name>